<evidence type="ECO:0008006" key="4">
    <source>
        <dbReference type="Google" id="ProtNLM"/>
    </source>
</evidence>
<accession>A0A6V7QN20</accession>
<feature type="transmembrane region" description="Helical" evidence="2">
    <location>
        <begin position="87"/>
        <end position="111"/>
    </location>
</feature>
<keyword evidence="2" id="KW-0812">Transmembrane</keyword>
<evidence type="ECO:0000256" key="2">
    <source>
        <dbReference type="SAM" id="Phobius"/>
    </source>
</evidence>
<evidence type="ECO:0000256" key="1">
    <source>
        <dbReference type="SAM" id="MobiDB-lite"/>
    </source>
</evidence>
<protein>
    <recommendedName>
        <fullName evidence="4">Transmembrane protein</fullName>
    </recommendedName>
</protein>
<reference evidence="3" key="1">
    <citation type="submission" date="2020-07" db="EMBL/GenBank/DDBJ databases">
        <authorList>
            <person name="Lin J."/>
        </authorList>
    </citation>
    <scope>NUCLEOTIDE SEQUENCE</scope>
</reference>
<gene>
    <name evidence="3" type="ORF">CB5_LOCUS27795</name>
</gene>
<feature type="compositionally biased region" description="Basic and acidic residues" evidence="1">
    <location>
        <begin position="43"/>
        <end position="52"/>
    </location>
</feature>
<feature type="region of interest" description="Disordered" evidence="1">
    <location>
        <begin position="30"/>
        <end position="52"/>
    </location>
</feature>
<evidence type="ECO:0000313" key="3">
    <source>
        <dbReference type="EMBL" id="CAD1844584.1"/>
    </source>
</evidence>
<proteinExistence type="predicted"/>
<organism evidence="3">
    <name type="scientific">Ananas comosus var. bracteatus</name>
    <name type="common">red pineapple</name>
    <dbReference type="NCBI Taxonomy" id="296719"/>
    <lineage>
        <taxon>Eukaryota</taxon>
        <taxon>Viridiplantae</taxon>
        <taxon>Streptophyta</taxon>
        <taxon>Embryophyta</taxon>
        <taxon>Tracheophyta</taxon>
        <taxon>Spermatophyta</taxon>
        <taxon>Magnoliopsida</taxon>
        <taxon>Liliopsida</taxon>
        <taxon>Poales</taxon>
        <taxon>Bromeliaceae</taxon>
        <taxon>Bromelioideae</taxon>
        <taxon>Ananas</taxon>
    </lineage>
</organism>
<sequence>MFRSPAAPAPAVLDHPSFIIPPRPAQYATGEIDMDYSSPPAAPRKDDESTELGLRKDARGDRVRINPSADIAAESDAEGGRAKARAAWVAVGACLLLLLLGLGGAALLVWWALAFHRSNRQLWMVPVSLVLLGTPVVTWLSVFTSATCRRFELMRSVTAQPDVELGR</sequence>
<dbReference type="PANTHER" id="PTHR35165:SF1">
    <property type="entry name" value="OS04G0577375 PROTEIN"/>
    <property type="match status" value="1"/>
</dbReference>
<dbReference type="AlphaFoldDB" id="A0A6V7QN20"/>
<dbReference type="InterPro" id="IPR032238">
    <property type="entry name" value="ATP-synth_Z"/>
</dbReference>
<feature type="transmembrane region" description="Helical" evidence="2">
    <location>
        <begin position="123"/>
        <end position="146"/>
    </location>
</feature>
<keyword evidence="2" id="KW-1133">Transmembrane helix</keyword>
<dbReference type="Pfam" id="PF16594">
    <property type="entry name" value="ATP-synt_Z"/>
    <property type="match status" value="1"/>
</dbReference>
<dbReference type="PANTHER" id="PTHR35165">
    <property type="entry name" value="OS08G0113900 PROTEIN"/>
    <property type="match status" value="1"/>
</dbReference>
<keyword evidence="2" id="KW-0472">Membrane</keyword>
<name>A0A6V7QN20_ANACO</name>
<dbReference type="EMBL" id="LR862137">
    <property type="protein sequence ID" value="CAD1844584.1"/>
    <property type="molecule type" value="Genomic_DNA"/>
</dbReference>